<dbReference type="EMBL" id="NGJZ01000001">
    <property type="protein sequence ID" value="RSU08034.1"/>
    <property type="molecule type" value="Genomic_DNA"/>
</dbReference>
<comment type="caution">
    <text evidence="1">The sequence shown here is derived from an EMBL/GenBank/DDBJ whole genome shotgun (WGS) entry which is preliminary data.</text>
</comment>
<dbReference type="GO" id="GO:0032259">
    <property type="term" value="P:methylation"/>
    <property type="evidence" value="ECO:0007669"/>
    <property type="project" value="UniProtKB-KW"/>
</dbReference>
<sequence length="234" mass="26444">MNEQKLSQRLQAVANYVPSKARLADIGSDHAYLPAWLVLNQKISYAVAGEVVQGPFLSAKKLVESCNLQAQIVVRLADGLQAISDQDAINVVTICGMGGFLIREILENGVQKGKLQGTERLILQPNIGEYSLRKWLMQHNYRIIAEEILEEDAKIYGIIVAEKDQRVVHYTEKELIFGPILMQEKSVVFKKKWQHEKVQKGKILKNLKKAQVSAENLAKLKEITDILERIDEVI</sequence>
<dbReference type="GO" id="GO:0160105">
    <property type="term" value="F:tRNA (adenine(22)-N1)-methyltransferase activity"/>
    <property type="evidence" value="ECO:0007669"/>
    <property type="project" value="InterPro"/>
</dbReference>
<keyword evidence="2" id="KW-1185">Reference proteome</keyword>
<dbReference type="OrthoDB" id="5881184at2"/>
<protein>
    <submittedName>
        <fullName evidence="1">SAM-dependent methyltransferase</fullName>
    </submittedName>
</protein>
<keyword evidence="1" id="KW-0489">Methyltransferase</keyword>
<dbReference type="PANTHER" id="PTHR38451">
    <property type="entry name" value="TRNA (ADENINE(22)-N(1))-METHYLTRANSFERASE"/>
    <property type="match status" value="1"/>
</dbReference>
<name>A0A430AJ67_9ENTE</name>
<reference evidence="1 2" key="1">
    <citation type="submission" date="2017-05" db="EMBL/GenBank/DDBJ databases">
        <title>Vagococcus spp. assemblies.</title>
        <authorList>
            <person name="Gulvik C.A."/>
        </authorList>
    </citation>
    <scope>NUCLEOTIDE SEQUENCE [LARGE SCALE GENOMIC DNA]</scope>
    <source>
        <strain evidence="1 2">DSM 24756</strain>
    </source>
</reference>
<dbReference type="PIRSF" id="PIRSF018637">
    <property type="entry name" value="TrmK"/>
    <property type="match status" value="1"/>
</dbReference>
<dbReference type="InterPro" id="IPR006901">
    <property type="entry name" value="TrmK"/>
</dbReference>
<dbReference type="Gene3D" id="3.40.50.150">
    <property type="entry name" value="Vaccinia Virus protein VP39"/>
    <property type="match status" value="1"/>
</dbReference>
<evidence type="ECO:0000313" key="2">
    <source>
        <dbReference type="Proteomes" id="UP000288669"/>
    </source>
</evidence>
<dbReference type="InterPro" id="IPR029063">
    <property type="entry name" value="SAM-dependent_MTases_sf"/>
</dbReference>
<dbReference type="PANTHER" id="PTHR38451:SF1">
    <property type="entry name" value="TRNA (ADENINE(22)-N(1))-METHYLTRANSFERASE"/>
    <property type="match status" value="1"/>
</dbReference>
<dbReference type="Proteomes" id="UP000288669">
    <property type="component" value="Unassembled WGS sequence"/>
</dbReference>
<gene>
    <name evidence="1" type="ORF">CBF30_01980</name>
</gene>
<dbReference type="RefSeq" id="WP_126822234.1">
    <property type="nucleotide sequence ID" value="NZ_JBHLWU010000001.1"/>
</dbReference>
<keyword evidence="1" id="KW-0808">Transferase</keyword>
<dbReference type="AlphaFoldDB" id="A0A430AJ67"/>
<proteinExistence type="predicted"/>
<dbReference type="Pfam" id="PF04816">
    <property type="entry name" value="TrmK"/>
    <property type="match status" value="1"/>
</dbReference>
<dbReference type="Gene3D" id="1.10.287.1890">
    <property type="match status" value="1"/>
</dbReference>
<organism evidence="1 2">
    <name type="scientific">Vagococcus entomophilus</name>
    <dbReference type="NCBI Taxonomy" id="1160095"/>
    <lineage>
        <taxon>Bacteria</taxon>
        <taxon>Bacillati</taxon>
        <taxon>Bacillota</taxon>
        <taxon>Bacilli</taxon>
        <taxon>Lactobacillales</taxon>
        <taxon>Enterococcaceae</taxon>
        <taxon>Vagococcus</taxon>
    </lineage>
</organism>
<evidence type="ECO:0000313" key="1">
    <source>
        <dbReference type="EMBL" id="RSU08034.1"/>
    </source>
</evidence>
<accession>A0A430AJ67</accession>